<feature type="transmembrane region" description="Helical" evidence="6">
    <location>
        <begin position="240"/>
        <end position="261"/>
    </location>
</feature>
<evidence type="ECO:0000256" key="2">
    <source>
        <dbReference type="ARBA" id="ARBA00022448"/>
    </source>
</evidence>
<keyword evidence="2" id="KW-0813">Transport</keyword>
<evidence type="ECO:0000313" key="7">
    <source>
        <dbReference type="EnsemblMetazoa" id="SMAR007026-PA"/>
    </source>
</evidence>
<evidence type="ECO:0000256" key="3">
    <source>
        <dbReference type="ARBA" id="ARBA00022692"/>
    </source>
</evidence>
<dbReference type="Proteomes" id="UP000014500">
    <property type="component" value="Unassembled WGS sequence"/>
</dbReference>
<accession>T1J0H8</accession>
<evidence type="ECO:0000313" key="8">
    <source>
        <dbReference type="Proteomes" id="UP000014500"/>
    </source>
</evidence>
<dbReference type="AlphaFoldDB" id="T1J0H8"/>
<dbReference type="EnsemblMetazoa" id="SMAR007026-RA">
    <property type="protein sequence ID" value="SMAR007026-PA"/>
    <property type="gene ID" value="SMAR007026"/>
</dbReference>
<dbReference type="STRING" id="126957.T1J0H8"/>
<dbReference type="PANTHER" id="PTHR43385">
    <property type="entry name" value="RIBOFLAVIN TRANSPORTER RIBJ"/>
    <property type="match status" value="1"/>
</dbReference>
<evidence type="ECO:0000256" key="6">
    <source>
        <dbReference type="SAM" id="Phobius"/>
    </source>
</evidence>
<keyword evidence="5 6" id="KW-0472">Membrane</keyword>
<evidence type="ECO:0000256" key="1">
    <source>
        <dbReference type="ARBA" id="ARBA00004141"/>
    </source>
</evidence>
<evidence type="ECO:0000256" key="5">
    <source>
        <dbReference type="ARBA" id="ARBA00023136"/>
    </source>
</evidence>
<feature type="transmembrane region" description="Helical" evidence="6">
    <location>
        <begin position="380"/>
        <end position="400"/>
    </location>
</feature>
<organism evidence="7 8">
    <name type="scientific">Strigamia maritima</name>
    <name type="common">European centipede</name>
    <name type="synonym">Geophilus maritimus</name>
    <dbReference type="NCBI Taxonomy" id="126957"/>
    <lineage>
        <taxon>Eukaryota</taxon>
        <taxon>Metazoa</taxon>
        <taxon>Ecdysozoa</taxon>
        <taxon>Arthropoda</taxon>
        <taxon>Myriapoda</taxon>
        <taxon>Chilopoda</taxon>
        <taxon>Pleurostigmophora</taxon>
        <taxon>Geophilomorpha</taxon>
        <taxon>Linotaeniidae</taxon>
        <taxon>Strigamia</taxon>
    </lineage>
</organism>
<reference evidence="7" key="2">
    <citation type="submission" date="2015-02" db="UniProtKB">
        <authorList>
            <consortium name="EnsemblMetazoa"/>
        </authorList>
    </citation>
    <scope>IDENTIFICATION</scope>
</reference>
<evidence type="ECO:0008006" key="9">
    <source>
        <dbReference type="Google" id="ProtNLM"/>
    </source>
</evidence>
<name>T1J0H8_STRMM</name>
<dbReference type="GO" id="GO:0022857">
    <property type="term" value="F:transmembrane transporter activity"/>
    <property type="evidence" value="ECO:0007669"/>
    <property type="project" value="InterPro"/>
</dbReference>
<feature type="transmembrane region" description="Helical" evidence="6">
    <location>
        <begin position="185"/>
        <end position="202"/>
    </location>
</feature>
<dbReference type="EMBL" id="JH431734">
    <property type="status" value="NOT_ANNOTATED_CDS"/>
    <property type="molecule type" value="Genomic_DNA"/>
</dbReference>
<feature type="transmembrane region" description="Helical" evidence="6">
    <location>
        <begin position="65"/>
        <end position="85"/>
    </location>
</feature>
<feature type="transmembrane region" description="Helical" evidence="6">
    <location>
        <begin position="323"/>
        <end position="342"/>
    </location>
</feature>
<dbReference type="Pfam" id="PF07690">
    <property type="entry name" value="MFS_1"/>
    <property type="match status" value="1"/>
</dbReference>
<dbReference type="GO" id="GO:0016020">
    <property type="term" value="C:membrane"/>
    <property type="evidence" value="ECO:0007669"/>
    <property type="project" value="UniProtKB-SubCell"/>
</dbReference>
<dbReference type="PhylomeDB" id="T1J0H8"/>
<reference evidence="8" key="1">
    <citation type="submission" date="2011-05" db="EMBL/GenBank/DDBJ databases">
        <authorList>
            <person name="Richards S.R."/>
            <person name="Qu J."/>
            <person name="Jiang H."/>
            <person name="Jhangiani S.N."/>
            <person name="Agravi P."/>
            <person name="Goodspeed R."/>
            <person name="Gross S."/>
            <person name="Mandapat C."/>
            <person name="Jackson L."/>
            <person name="Mathew T."/>
            <person name="Pu L."/>
            <person name="Thornton R."/>
            <person name="Saada N."/>
            <person name="Wilczek-Boney K.B."/>
            <person name="Lee S."/>
            <person name="Kovar C."/>
            <person name="Wu Y."/>
            <person name="Scherer S.E."/>
            <person name="Worley K.C."/>
            <person name="Muzny D.M."/>
            <person name="Gibbs R."/>
        </authorList>
    </citation>
    <scope>NUCLEOTIDE SEQUENCE</scope>
    <source>
        <strain evidence="8">Brora</strain>
    </source>
</reference>
<dbReference type="eggNOG" id="KOG2504">
    <property type="taxonomic scope" value="Eukaryota"/>
</dbReference>
<dbReference type="InterPro" id="IPR036259">
    <property type="entry name" value="MFS_trans_sf"/>
</dbReference>
<evidence type="ECO:0000256" key="4">
    <source>
        <dbReference type="ARBA" id="ARBA00022989"/>
    </source>
</evidence>
<dbReference type="HOGENOM" id="CLU_674965_0_0_1"/>
<feature type="transmembrane region" description="Helical" evidence="6">
    <location>
        <begin position="41"/>
        <end position="59"/>
    </location>
</feature>
<dbReference type="InterPro" id="IPR052983">
    <property type="entry name" value="MFS_Riboflavin_Transporter"/>
</dbReference>
<sequence length="408" mass="45051">MVGKLCTDFGCVEFLFFSGNFTLPPAITAEEFGLKYAGINFGLLVTYTVVGTFLNAILTQNLTSMIGWGGMFGLFAGCSGIKIRLMYTQPHKTQNVTYGMYLLITIHHTPSADKRPPRNFYMLPSLEQQGKMCKTIGVRGFVVLFGSMLLHLTFGNGYTIGNMIPYIASYLRVMGSNSNTSASDLMWIQTMGNIGQGLFINLGGIMSSYIDPRISICIGSIIASVGITISYFAVHHSLALLAFTYGLLYGIGKGIAYMAPITICMTWFPQNRALITGLIVGSLGFGGFIFSPVQTQYINPNNIAPNEHGFFTDPQLINRVPNVFFLLGAILSSIQLIGYLLLSFDSSNTKYEETSTEIVKSTTETCQSFTPKQMLCHRQFYVLWVTFFLNVQLVTFINAMCKSVRITL</sequence>
<dbReference type="SUPFAM" id="SSF103473">
    <property type="entry name" value="MFS general substrate transporter"/>
    <property type="match status" value="2"/>
</dbReference>
<keyword evidence="4 6" id="KW-1133">Transmembrane helix</keyword>
<dbReference type="PANTHER" id="PTHR43385:SF1">
    <property type="entry name" value="RIBOFLAVIN TRANSPORTER RIBJ"/>
    <property type="match status" value="1"/>
</dbReference>
<keyword evidence="3 6" id="KW-0812">Transmembrane</keyword>
<feature type="transmembrane region" description="Helical" evidence="6">
    <location>
        <begin position="141"/>
        <end position="165"/>
    </location>
</feature>
<feature type="transmembrane region" description="Helical" evidence="6">
    <location>
        <begin position="273"/>
        <end position="293"/>
    </location>
</feature>
<keyword evidence="8" id="KW-1185">Reference proteome</keyword>
<feature type="transmembrane region" description="Helical" evidence="6">
    <location>
        <begin position="214"/>
        <end position="234"/>
    </location>
</feature>
<proteinExistence type="predicted"/>
<protein>
    <recommendedName>
        <fullName evidence="9">Major facilitator superfamily (MFS) profile domain-containing protein</fullName>
    </recommendedName>
</protein>
<comment type="subcellular location">
    <subcellularLocation>
        <location evidence="1">Membrane</location>
        <topology evidence="1">Multi-pass membrane protein</topology>
    </subcellularLocation>
</comment>
<dbReference type="Gene3D" id="1.20.1250.20">
    <property type="entry name" value="MFS general substrate transporter like domains"/>
    <property type="match status" value="1"/>
</dbReference>
<dbReference type="InterPro" id="IPR011701">
    <property type="entry name" value="MFS"/>
</dbReference>